<evidence type="ECO:0000313" key="11">
    <source>
        <dbReference type="EMBL" id="RIJ23584.1"/>
    </source>
</evidence>
<evidence type="ECO:0000256" key="2">
    <source>
        <dbReference type="ARBA" id="ARBA00012897"/>
    </source>
</evidence>
<dbReference type="Pfam" id="PF05222">
    <property type="entry name" value="AlaDh_PNT_N"/>
    <property type="match status" value="1"/>
</dbReference>
<dbReference type="SMART" id="SM01003">
    <property type="entry name" value="AlaDh_PNT_N"/>
    <property type="match status" value="1"/>
</dbReference>
<comment type="catalytic activity">
    <reaction evidence="5">
        <text>L-alanine + NAD(+) + H2O = pyruvate + NH4(+) + NADH + H(+)</text>
        <dbReference type="Rhea" id="RHEA:18405"/>
        <dbReference type="ChEBI" id="CHEBI:15361"/>
        <dbReference type="ChEBI" id="CHEBI:15377"/>
        <dbReference type="ChEBI" id="CHEBI:15378"/>
        <dbReference type="ChEBI" id="CHEBI:28938"/>
        <dbReference type="ChEBI" id="CHEBI:57540"/>
        <dbReference type="ChEBI" id="CHEBI:57945"/>
        <dbReference type="ChEBI" id="CHEBI:57972"/>
        <dbReference type="EC" id="1.4.1.1"/>
    </reaction>
</comment>
<dbReference type="FunFam" id="3.40.50.720:FF:000049">
    <property type="entry name" value="Alanine dehydrogenase"/>
    <property type="match status" value="1"/>
</dbReference>
<evidence type="ECO:0000259" key="9">
    <source>
        <dbReference type="SMART" id="SM01002"/>
    </source>
</evidence>
<dbReference type="Gene3D" id="3.40.50.720">
    <property type="entry name" value="NAD(P)-binding Rossmann-like Domain"/>
    <property type="match status" value="2"/>
</dbReference>
<feature type="domain" description="Alanine dehydrogenase/pyridine nucleotide transhydrogenase NAD(H)-binding" evidence="9">
    <location>
        <begin position="149"/>
        <end position="297"/>
    </location>
</feature>
<feature type="binding site" evidence="8">
    <location>
        <position position="203"/>
    </location>
    <ligand>
        <name>NAD(+)</name>
        <dbReference type="ChEBI" id="CHEBI:57540"/>
    </ligand>
</feature>
<dbReference type="OrthoDB" id="9804592at2"/>
<dbReference type="SUPFAM" id="SSF52283">
    <property type="entry name" value="Formate/glycerate dehydrogenase catalytic domain-like"/>
    <property type="match status" value="1"/>
</dbReference>
<dbReference type="Proteomes" id="UP000265431">
    <property type="component" value="Unassembled WGS sequence"/>
</dbReference>
<dbReference type="InterPro" id="IPR007886">
    <property type="entry name" value="AlaDH/PNT_N"/>
</dbReference>
<evidence type="ECO:0000256" key="8">
    <source>
        <dbReference type="PIRSR" id="PIRSR000183-3"/>
    </source>
</evidence>
<feature type="active site" description="Proton donor/acceptor" evidence="6">
    <location>
        <position position="270"/>
    </location>
</feature>
<dbReference type="EC" id="1.4.1.1" evidence="2 5"/>
<evidence type="ECO:0000256" key="7">
    <source>
        <dbReference type="PIRSR" id="PIRSR000183-2"/>
    </source>
</evidence>
<evidence type="ECO:0000256" key="5">
    <source>
        <dbReference type="PIRNR" id="PIRNR000183"/>
    </source>
</evidence>
<evidence type="ECO:0000256" key="6">
    <source>
        <dbReference type="PIRSR" id="PIRSR000183-1"/>
    </source>
</evidence>
<dbReference type="PIRSF" id="PIRSF000183">
    <property type="entry name" value="Alanine_dh"/>
    <property type="match status" value="1"/>
</dbReference>
<dbReference type="CDD" id="cd05305">
    <property type="entry name" value="L-AlaDH"/>
    <property type="match status" value="1"/>
</dbReference>
<feature type="binding site" evidence="8">
    <location>
        <position position="198"/>
    </location>
    <ligand>
        <name>NAD(+)</name>
        <dbReference type="ChEBI" id="CHEBI:57540"/>
    </ligand>
</feature>
<dbReference type="AlphaFoldDB" id="A0A399QZD4"/>
<dbReference type="InterPro" id="IPR007698">
    <property type="entry name" value="AlaDH/PNT_NAD(H)-bd"/>
</dbReference>
<dbReference type="RefSeq" id="WP_119378773.1">
    <property type="nucleotide sequence ID" value="NZ_QWGB01000005.1"/>
</dbReference>
<organism evidence="11 12">
    <name type="scientific">Henriciella barbarensis</name>
    <dbReference type="NCBI Taxonomy" id="86342"/>
    <lineage>
        <taxon>Bacteria</taxon>
        <taxon>Pseudomonadati</taxon>
        <taxon>Pseudomonadota</taxon>
        <taxon>Alphaproteobacteria</taxon>
        <taxon>Hyphomonadales</taxon>
        <taxon>Hyphomonadaceae</taxon>
        <taxon>Henriciella</taxon>
    </lineage>
</organism>
<dbReference type="GO" id="GO:0042853">
    <property type="term" value="P:L-alanine catabolic process"/>
    <property type="evidence" value="ECO:0007669"/>
    <property type="project" value="InterPro"/>
</dbReference>
<dbReference type="EMBL" id="QWGB01000005">
    <property type="protein sequence ID" value="RIJ23584.1"/>
    <property type="molecule type" value="Genomic_DNA"/>
</dbReference>
<feature type="domain" description="Alanine dehydrogenase/pyridine nucleotide transhydrogenase N-terminal" evidence="10">
    <location>
        <begin position="4"/>
        <end position="137"/>
    </location>
</feature>
<dbReference type="SUPFAM" id="SSF51735">
    <property type="entry name" value="NAD(P)-binding Rossmann-fold domains"/>
    <property type="match status" value="1"/>
</dbReference>
<dbReference type="Pfam" id="PF01262">
    <property type="entry name" value="AlaDh_PNT_C"/>
    <property type="match status" value="1"/>
</dbReference>
<proteinExistence type="inferred from homology"/>
<feature type="binding site" evidence="8">
    <location>
        <position position="220"/>
    </location>
    <ligand>
        <name>NAD(+)</name>
        <dbReference type="ChEBI" id="CHEBI:57540"/>
    </ligand>
</feature>
<comment type="similarity">
    <text evidence="1 5">Belongs to the AlaDH/PNT family.</text>
</comment>
<feature type="binding site" evidence="8">
    <location>
        <begin position="239"/>
        <end position="240"/>
    </location>
    <ligand>
        <name>NAD(+)</name>
        <dbReference type="ChEBI" id="CHEBI:57540"/>
    </ligand>
</feature>
<evidence type="ECO:0000256" key="1">
    <source>
        <dbReference type="ARBA" id="ARBA00005689"/>
    </source>
</evidence>
<feature type="binding site" evidence="7">
    <location>
        <position position="75"/>
    </location>
    <ligand>
        <name>substrate</name>
    </ligand>
</feature>
<dbReference type="InterPro" id="IPR008141">
    <property type="entry name" value="Ala_DH"/>
</dbReference>
<evidence type="ECO:0000259" key="10">
    <source>
        <dbReference type="SMART" id="SM01003"/>
    </source>
</evidence>
<name>A0A399QZD4_9PROT</name>
<sequence length="373" mass="39452">MRIGVPTEIKKQESRVGLTPESVGDLVNSGHEVFVQEGAGLGSGFADEDYTDVGAQIVADADAVFKSAELIVKVKEPQPEETARLTPEHTLFTYLHLAPDPVQAKGLIESGCTAIAYETVTEPAGGLPLLRPMSQVAGRMSMQVAAWALMRTKRGRGLLLGGVPGTQPAKVIIVGGGVSGTNAAEIAVGMRADVTVFDRNNNRLAELDAQFNGLVKTMFSTKAALDAAVKEADLVIGAVLIPGASAPKLISREQLKTMKPGAVLVDIAIDQGGCFETSKPTTHEDPIYDVDGILHYCVANMPGAVPRTSTYALNNATLPFVLQIANKGTREALNSNPHLANGLTVAEGHITHEPVAKDLGMTYKLPNWFKPQA</sequence>
<dbReference type="PANTHER" id="PTHR42795">
    <property type="entry name" value="ALANINE DEHYDROGENASE"/>
    <property type="match status" value="1"/>
</dbReference>
<evidence type="ECO:0000256" key="3">
    <source>
        <dbReference type="ARBA" id="ARBA00023002"/>
    </source>
</evidence>
<keyword evidence="12" id="KW-1185">Reference proteome</keyword>
<keyword evidence="4 5" id="KW-0520">NAD</keyword>
<comment type="caution">
    <text evidence="11">The sequence shown here is derived from an EMBL/GenBank/DDBJ whole genome shotgun (WGS) entry which is preliminary data.</text>
</comment>
<accession>A0A399QZD4</accession>
<feature type="binding site" evidence="8">
    <location>
        <begin position="267"/>
        <end position="270"/>
    </location>
    <ligand>
        <name>NAD(+)</name>
        <dbReference type="ChEBI" id="CHEBI:57540"/>
    </ligand>
</feature>
<protein>
    <recommendedName>
        <fullName evidence="2 5">Alanine dehydrogenase</fullName>
        <ecNumber evidence="2 5">1.4.1.1</ecNumber>
    </recommendedName>
</protein>
<reference evidence="11 12" key="1">
    <citation type="submission" date="2018-08" db="EMBL/GenBank/DDBJ databases">
        <title>Henriciella mobilis sp. nov., isolated from seawater.</title>
        <authorList>
            <person name="Cheng H."/>
            <person name="Wu Y.-H."/>
            <person name="Xu X.-W."/>
            <person name="Guo L.-L."/>
        </authorList>
    </citation>
    <scope>NUCLEOTIDE SEQUENCE [LARGE SCALE GENOMIC DNA]</scope>
    <source>
        <strain evidence="11 12">CCUG66934</strain>
    </source>
</reference>
<feature type="binding site" evidence="7">
    <location>
        <position position="15"/>
    </location>
    <ligand>
        <name>substrate</name>
    </ligand>
</feature>
<dbReference type="GO" id="GO:0005886">
    <property type="term" value="C:plasma membrane"/>
    <property type="evidence" value="ECO:0007669"/>
    <property type="project" value="TreeGrafter"/>
</dbReference>
<feature type="active site" description="Proton donor/acceptor" evidence="6">
    <location>
        <position position="96"/>
    </location>
</feature>
<dbReference type="GO" id="GO:0000286">
    <property type="term" value="F:alanine dehydrogenase activity"/>
    <property type="evidence" value="ECO:0007669"/>
    <property type="project" value="UniProtKB-UniRule"/>
</dbReference>
<dbReference type="GO" id="GO:0000166">
    <property type="term" value="F:nucleotide binding"/>
    <property type="evidence" value="ECO:0007669"/>
    <property type="project" value="UniProtKB-KW"/>
</dbReference>
<feature type="binding site" evidence="8">
    <location>
        <begin position="298"/>
        <end position="301"/>
    </location>
    <ligand>
        <name>NAD(+)</name>
        <dbReference type="ChEBI" id="CHEBI:57540"/>
    </ligand>
</feature>
<feature type="binding site" evidence="8">
    <location>
        <position position="134"/>
    </location>
    <ligand>
        <name>NAD(+)</name>
        <dbReference type="ChEBI" id="CHEBI:57540"/>
    </ligand>
</feature>
<dbReference type="NCBIfam" id="TIGR00518">
    <property type="entry name" value="alaDH"/>
    <property type="match status" value="1"/>
</dbReference>
<dbReference type="SMART" id="SM01002">
    <property type="entry name" value="AlaDh_PNT_C"/>
    <property type="match status" value="1"/>
</dbReference>
<keyword evidence="8" id="KW-0547">Nucleotide-binding</keyword>
<evidence type="ECO:0000256" key="4">
    <source>
        <dbReference type="ARBA" id="ARBA00023027"/>
    </source>
</evidence>
<gene>
    <name evidence="11" type="primary">ald</name>
    <name evidence="11" type="ORF">D1224_04785</name>
</gene>
<keyword evidence="3 5" id="KW-0560">Oxidoreductase</keyword>
<evidence type="ECO:0000313" key="12">
    <source>
        <dbReference type="Proteomes" id="UP000265431"/>
    </source>
</evidence>
<dbReference type="InterPro" id="IPR036291">
    <property type="entry name" value="NAD(P)-bd_dom_sf"/>
</dbReference>
<dbReference type="PANTHER" id="PTHR42795:SF1">
    <property type="entry name" value="ALANINE DEHYDROGENASE"/>
    <property type="match status" value="1"/>
</dbReference>